<dbReference type="KEGG" id="rpx:Rpdx1_1734"/>
<dbReference type="InterPro" id="IPR043128">
    <property type="entry name" value="Rev_trsase/Diguanyl_cyclase"/>
</dbReference>
<dbReference type="PROSITE" id="PS50113">
    <property type="entry name" value="PAC"/>
    <property type="match status" value="1"/>
</dbReference>
<evidence type="ECO:0000256" key="2">
    <source>
        <dbReference type="ARBA" id="ARBA00034247"/>
    </source>
</evidence>
<gene>
    <name evidence="7" type="ordered locus">Rpdx1_1734</name>
</gene>
<dbReference type="InterPro" id="IPR050469">
    <property type="entry name" value="Diguanylate_Cyclase"/>
</dbReference>
<comment type="catalytic activity">
    <reaction evidence="2">
        <text>2 GTP = 3',3'-c-di-GMP + 2 diphosphate</text>
        <dbReference type="Rhea" id="RHEA:24898"/>
        <dbReference type="ChEBI" id="CHEBI:33019"/>
        <dbReference type="ChEBI" id="CHEBI:37565"/>
        <dbReference type="ChEBI" id="CHEBI:58805"/>
        <dbReference type="EC" id="2.7.7.65"/>
    </reaction>
</comment>
<feature type="domain" description="PAC" evidence="5">
    <location>
        <begin position="401"/>
        <end position="453"/>
    </location>
</feature>
<protein>
    <recommendedName>
        <fullName evidence="1">diguanylate cyclase</fullName>
        <ecNumber evidence="1">2.7.7.65</ecNumber>
    </recommendedName>
</protein>
<dbReference type="Pfam" id="PF00990">
    <property type="entry name" value="GGDEF"/>
    <property type="match status" value="1"/>
</dbReference>
<dbReference type="Pfam" id="PF08447">
    <property type="entry name" value="PAS_3"/>
    <property type="match status" value="1"/>
</dbReference>
<dbReference type="InterPro" id="IPR029787">
    <property type="entry name" value="Nucleotide_cyclase"/>
</dbReference>
<dbReference type="EC" id="2.7.7.65" evidence="1"/>
<dbReference type="OrthoDB" id="9812260at2"/>
<dbReference type="STRING" id="652103.Rpdx1_1734"/>
<evidence type="ECO:0000259" key="5">
    <source>
        <dbReference type="PROSITE" id="PS50113"/>
    </source>
</evidence>
<feature type="transmembrane region" description="Helical" evidence="3">
    <location>
        <begin position="20"/>
        <end position="39"/>
    </location>
</feature>
<dbReference type="AlphaFoldDB" id="E6VKW2"/>
<dbReference type="InterPro" id="IPR000700">
    <property type="entry name" value="PAS-assoc_C"/>
</dbReference>
<dbReference type="GO" id="GO:0043709">
    <property type="term" value="P:cell adhesion involved in single-species biofilm formation"/>
    <property type="evidence" value="ECO:0007669"/>
    <property type="project" value="TreeGrafter"/>
</dbReference>
<dbReference type="eggNOG" id="COG2202">
    <property type="taxonomic scope" value="Bacteria"/>
</dbReference>
<dbReference type="InterPro" id="IPR001610">
    <property type="entry name" value="PAC"/>
</dbReference>
<dbReference type="InterPro" id="IPR054327">
    <property type="entry name" value="His-kinase-like_sensor"/>
</dbReference>
<dbReference type="EMBL" id="CP002418">
    <property type="protein sequence ID" value="ADU43351.1"/>
    <property type="molecule type" value="Genomic_DNA"/>
</dbReference>
<dbReference type="FunFam" id="3.30.70.270:FF:000001">
    <property type="entry name" value="Diguanylate cyclase domain protein"/>
    <property type="match status" value="1"/>
</dbReference>
<dbReference type="HOGENOM" id="CLU_000445_134_2_5"/>
<feature type="transmembrane region" description="Helical" evidence="3">
    <location>
        <begin position="294"/>
        <end position="315"/>
    </location>
</feature>
<evidence type="ECO:0000259" key="6">
    <source>
        <dbReference type="PROSITE" id="PS50887"/>
    </source>
</evidence>
<dbReference type="InterPro" id="IPR013655">
    <property type="entry name" value="PAS_fold_3"/>
</dbReference>
<dbReference type="CDD" id="cd12914">
    <property type="entry name" value="PDC1_DGC_like"/>
    <property type="match status" value="1"/>
</dbReference>
<dbReference type="CDD" id="cd12915">
    <property type="entry name" value="PDC2_DGC_like"/>
    <property type="match status" value="1"/>
</dbReference>
<dbReference type="PANTHER" id="PTHR45138:SF9">
    <property type="entry name" value="DIGUANYLATE CYCLASE DGCM-RELATED"/>
    <property type="match status" value="1"/>
</dbReference>
<feature type="domain" description="PAS" evidence="4">
    <location>
        <begin position="327"/>
        <end position="387"/>
    </location>
</feature>
<dbReference type="PROSITE" id="PS51257">
    <property type="entry name" value="PROKAR_LIPOPROTEIN"/>
    <property type="match status" value="1"/>
</dbReference>
<dbReference type="NCBIfam" id="TIGR00254">
    <property type="entry name" value="GGDEF"/>
    <property type="match status" value="1"/>
</dbReference>
<dbReference type="PROSITE" id="PS50887">
    <property type="entry name" value="GGDEF"/>
    <property type="match status" value="1"/>
</dbReference>
<dbReference type="Gene3D" id="3.30.70.270">
    <property type="match status" value="1"/>
</dbReference>
<evidence type="ECO:0000256" key="3">
    <source>
        <dbReference type="SAM" id="Phobius"/>
    </source>
</evidence>
<dbReference type="InterPro" id="IPR035965">
    <property type="entry name" value="PAS-like_dom_sf"/>
</dbReference>
<keyword evidence="3" id="KW-0812">Transmembrane</keyword>
<dbReference type="SUPFAM" id="SSF55073">
    <property type="entry name" value="Nucleotide cyclase"/>
    <property type="match status" value="1"/>
</dbReference>
<name>E6VKW2_RHOPX</name>
<dbReference type="Gene3D" id="3.30.450.20">
    <property type="entry name" value="PAS domain"/>
    <property type="match status" value="3"/>
</dbReference>
<keyword evidence="3" id="KW-1133">Transmembrane helix</keyword>
<evidence type="ECO:0000256" key="1">
    <source>
        <dbReference type="ARBA" id="ARBA00012528"/>
    </source>
</evidence>
<dbReference type="Proteomes" id="UP000001402">
    <property type="component" value="Chromosome"/>
</dbReference>
<sequence>MSPRLPPSRSWIGRVSTATLVVAMFVAALAACVLGLVVWKGYDSRKIALAQSETEIRNLAHSLAEHATHTFQGADVVLDDIVSFLKWRPDPGEAFNQRLHALADNLPQLSDVAIIDAGGAVAYASASPLPLLNNADRSYFRHHQDHAEHKLLITGPIQSRTSGQEVFVVSRRLETSNGRFAGVVVATIASDYFSSFYKTIDLGVGGSIGLLRSDGRLLIQWPSLQSGRDMSEVALFQSPLRDTPDGYYLTVSPFDGLTKYLAYRRLDRYPLVVTVARTEDSVLERWRDAVASDAAVATAMLACVVLLAAGLAAQLRSRQEVQNLLRERDAHYRLIDANMGDVIVVTDPGGIMRFVSMSVETVLALPPEQLVGRSWTELVHADDVPAVLAVGARLRESPAGLCAEFRMRRAEGDLIWLEANFAYARGEDGPTDCVVGTLRDITKRKAMEQEVKALNARLAELARTDGLTGLPNRRSLDGFIDRTAASATTMAVLMIDVDDFKGFNDHFGHQGGDDALRQLGNLFSSLVTGMHGFAARYGGEEFTIVLPGADAAAAMSFADSLRASVRGLAVRNPASAHGCLTVSIGFACGTAPFDSALLLRDADIALYEAKRRGRDCCVAATAAAFVADAAPLQPEQESASADTAS</sequence>
<proteinExistence type="predicted"/>
<dbReference type="Pfam" id="PF22588">
    <property type="entry name" value="dCache_1_like"/>
    <property type="match status" value="1"/>
</dbReference>
<dbReference type="PANTHER" id="PTHR45138">
    <property type="entry name" value="REGULATORY COMPONENTS OF SENSORY TRANSDUCTION SYSTEM"/>
    <property type="match status" value="1"/>
</dbReference>
<dbReference type="NCBIfam" id="TIGR00229">
    <property type="entry name" value="sensory_box"/>
    <property type="match status" value="1"/>
</dbReference>
<reference evidence="7" key="1">
    <citation type="submission" date="2010-12" db="EMBL/GenBank/DDBJ databases">
        <title>Complete sequence of Rhodopseudomonas palustris DX-1.</title>
        <authorList>
            <consortium name="US DOE Joint Genome Institute"/>
            <person name="Lucas S."/>
            <person name="Copeland A."/>
            <person name="Lapidus A."/>
            <person name="Cheng J.-F."/>
            <person name="Goodwin L."/>
            <person name="Pitluck S."/>
            <person name="Misra M."/>
            <person name="Chertkov O."/>
            <person name="Detter J.C."/>
            <person name="Han C."/>
            <person name="Tapia R."/>
            <person name="Land M."/>
            <person name="Hauser L."/>
            <person name="Kyrpides N."/>
            <person name="Ivanova N."/>
            <person name="Ovchinnikova G."/>
            <person name="Logan B."/>
            <person name="Oda Y."/>
            <person name="Harwood C."/>
            <person name="Woyke T."/>
        </authorList>
    </citation>
    <scope>NUCLEOTIDE SEQUENCE [LARGE SCALE GENOMIC DNA]</scope>
    <source>
        <strain evidence="7">DX-1</strain>
    </source>
</reference>
<evidence type="ECO:0000313" key="8">
    <source>
        <dbReference type="Proteomes" id="UP000001402"/>
    </source>
</evidence>
<dbReference type="BioCyc" id="RPAL652103:RPDX1_RS08510-MONOMER"/>
<accession>E6VKW2</accession>
<feature type="domain" description="GGDEF" evidence="6">
    <location>
        <begin position="488"/>
        <end position="622"/>
    </location>
</feature>
<dbReference type="SUPFAM" id="SSF55785">
    <property type="entry name" value="PYP-like sensor domain (PAS domain)"/>
    <property type="match status" value="1"/>
</dbReference>
<dbReference type="InterPro" id="IPR000160">
    <property type="entry name" value="GGDEF_dom"/>
</dbReference>
<evidence type="ECO:0000259" key="4">
    <source>
        <dbReference type="PROSITE" id="PS50112"/>
    </source>
</evidence>
<dbReference type="GO" id="GO:1902201">
    <property type="term" value="P:negative regulation of bacterial-type flagellum-dependent cell motility"/>
    <property type="evidence" value="ECO:0007669"/>
    <property type="project" value="TreeGrafter"/>
</dbReference>
<keyword evidence="3" id="KW-0472">Membrane</keyword>
<dbReference type="GO" id="GO:0052621">
    <property type="term" value="F:diguanylate cyclase activity"/>
    <property type="evidence" value="ECO:0007669"/>
    <property type="project" value="UniProtKB-EC"/>
</dbReference>
<dbReference type="PROSITE" id="PS50112">
    <property type="entry name" value="PAS"/>
    <property type="match status" value="1"/>
</dbReference>
<dbReference type="SMART" id="SM00091">
    <property type="entry name" value="PAS"/>
    <property type="match status" value="1"/>
</dbReference>
<dbReference type="CDD" id="cd00130">
    <property type="entry name" value="PAS"/>
    <property type="match status" value="1"/>
</dbReference>
<organism evidence="7 8">
    <name type="scientific">Rhodopseudomonas palustris (strain DX-1)</name>
    <dbReference type="NCBI Taxonomy" id="652103"/>
    <lineage>
        <taxon>Bacteria</taxon>
        <taxon>Pseudomonadati</taxon>
        <taxon>Pseudomonadota</taxon>
        <taxon>Alphaproteobacteria</taxon>
        <taxon>Hyphomicrobiales</taxon>
        <taxon>Nitrobacteraceae</taxon>
        <taxon>Rhodopseudomonas</taxon>
    </lineage>
</organism>
<dbReference type="SMART" id="SM00267">
    <property type="entry name" value="GGDEF"/>
    <property type="match status" value="1"/>
</dbReference>
<dbReference type="eggNOG" id="COG3706">
    <property type="taxonomic scope" value="Bacteria"/>
</dbReference>
<dbReference type="SMART" id="SM00086">
    <property type="entry name" value="PAC"/>
    <property type="match status" value="1"/>
</dbReference>
<dbReference type="InterPro" id="IPR000014">
    <property type="entry name" value="PAS"/>
</dbReference>
<dbReference type="CDD" id="cd01949">
    <property type="entry name" value="GGDEF"/>
    <property type="match status" value="1"/>
</dbReference>
<dbReference type="GO" id="GO:0005886">
    <property type="term" value="C:plasma membrane"/>
    <property type="evidence" value="ECO:0007669"/>
    <property type="project" value="TreeGrafter"/>
</dbReference>
<evidence type="ECO:0000313" key="7">
    <source>
        <dbReference type="EMBL" id="ADU43351.1"/>
    </source>
</evidence>